<accession>A0ABD2QKL8</accession>
<reference evidence="1 2" key="1">
    <citation type="submission" date="2024-11" db="EMBL/GenBank/DDBJ databases">
        <title>Adaptive evolution of stress response genes in parasites aligns with host niche diversity.</title>
        <authorList>
            <person name="Hahn C."/>
            <person name="Resl P."/>
        </authorList>
    </citation>
    <scope>NUCLEOTIDE SEQUENCE [LARGE SCALE GENOMIC DNA]</scope>
    <source>
        <strain evidence="1">EGGRZ-B1_66</strain>
        <tissue evidence="1">Body</tissue>
    </source>
</reference>
<dbReference type="PANTHER" id="PTHR46504">
    <property type="entry name" value="TRNASE Z TRZ1"/>
    <property type="match status" value="1"/>
</dbReference>
<name>A0ABD2QKL8_9PLAT</name>
<protein>
    <submittedName>
        <fullName evidence="1">Uncharacterized protein</fullName>
    </submittedName>
</protein>
<dbReference type="Gene3D" id="3.60.15.10">
    <property type="entry name" value="Ribonuclease Z/Hydroxyacylglutathione hydrolase-like"/>
    <property type="match status" value="1"/>
</dbReference>
<comment type="caution">
    <text evidence="1">The sequence shown here is derived from an EMBL/GenBank/DDBJ whole genome shotgun (WGS) entry which is preliminary data.</text>
</comment>
<keyword evidence="2" id="KW-1185">Reference proteome</keyword>
<dbReference type="Proteomes" id="UP001626550">
    <property type="component" value="Unassembled WGS sequence"/>
</dbReference>
<sequence>MRMRQLNRLPKCRYFVPAKYIESVSKICKEFGEMHQHGCEDLLSPNIVPVLPGESYEINRKWRVEVFKTDHVVDSVGYVLYYSNASVANVPSIAYTGDTRFSIFATPAHPDLLRVQLLITEATYLDKRESNYERCDMYGHIHITDIFQNAHLFQNILYLHLIHFSDRYSVDEIEMFCKQRAPPQLKHKIYPSYMLKLTNSYLRDY</sequence>
<dbReference type="SUPFAM" id="SSF56281">
    <property type="entry name" value="Metallo-hydrolase/oxidoreductase"/>
    <property type="match status" value="1"/>
</dbReference>
<dbReference type="InterPro" id="IPR036866">
    <property type="entry name" value="RibonucZ/Hydroxyglut_hydro"/>
</dbReference>
<dbReference type="AlphaFoldDB" id="A0ABD2QKL8"/>
<dbReference type="PANTHER" id="PTHR46504:SF2">
    <property type="entry name" value="TRNASE Z TRZ1"/>
    <property type="match status" value="1"/>
</dbReference>
<evidence type="ECO:0000313" key="1">
    <source>
        <dbReference type="EMBL" id="KAL3320049.1"/>
    </source>
</evidence>
<dbReference type="EMBL" id="JBJKFK010000080">
    <property type="protein sequence ID" value="KAL3320049.1"/>
    <property type="molecule type" value="Genomic_DNA"/>
</dbReference>
<gene>
    <name evidence="1" type="ORF">Ciccas_001267</name>
</gene>
<proteinExistence type="predicted"/>
<organism evidence="1 2">
    <name type="scientific">Cichlidogyrus casuarinus</name>
    <dbReference type="NCBI Taxonomy" id="1844966"/>
    <lineage>
        <taxon>Eukaryota</taxon>
        <taxon>Metazoa</taxon>
        <taxon>Spiralia</taxon>
        <taxon>Lophotrochozoa</taxon>
        <taxon>Platyhelminthes</taxon>
        <taxon>Monogenea</taxon>
        <taxon>Monopisthocotylea</taxon>
        <taxon>Dactylogyridea</taxon>
        <taxon>Ancyrocephalidae</taxon>
        <taxon>Cichlidogyrus</taxon>
    </lineage>
</organism>
<evidence type="ECO:0000313" key="2">
    <source>
        <dbReference type="Proteomes" id="UP001626550"/>
    </source>
</evidence>